<protein>
    <submittedName>
        <fullName evidence="1">Uncharacterized protein</fullName>
    </submittedName>
</protein>
<proteinExistence type="predicted"/>
<sequence length="339" mass="36701">MQQNQAPFGQSVVGPLAKQVMIAQKRLLREQFVDAQQGTFTGDPVVLREEMRRARAWEGGLATEQGYPLLDYRLSGGNVEEGDYGKKGVPKVPKGGVSWITQGAVEPVGETDDVFFGEKLRSWGPVREGILSEGVIRCGDAAKVALKWNADWKPKQTAVSAVDMVYGLDRQGSKDGKLGLWALDPFTTMPPGDLIGEHDTWDVLEKKLEPPQFAAELEKTKWWKSMQSHVGEAGREKNVACKALASEGLLLGYRGVFDSRESGDVGRGVAAALVKAVAPLDNQRTPQVEAIANRLEEAYCKDIPAVAMAYAASLKTSGSGLVVTNGPTWADEVGVTEDE</sequence>
<accession>A0ABN0NCD4</accession>
<reference evidence="1 2" key="1">
    <citation type="journal article" date="2013" name="Genome Announc.">
        <title>Genome Sequence of the Pigment-Producing Bacterium Pseudogulbenkiania ferrooxidans, Isolated from Loktak Lake.</title>
        <authorList>
            <person name="Puranik S."/>
            <person name="Talkal R."/>
            <person name="Qureshi A."/>
            <person name="Khardenavis A."/>
            <person name="Kapley A."/>
            <person name="Purohit H.J."/>
        </authorList>
    </citation>
    <scope>NUCLEOTIDE SEQUENCE [LARGE SCALE GENOMIC DNA]</scope>
    <source>
        <strain evidence="1 2">EGD-HP2</strain>
    </source>
</reference>
<evidence type="ECO:0000313" key="2">
    <source>
        <dbReference type="Proteomes" id="UP000016426"/>
    </source>
</evidence>
<comment type="caution">
    <text evidence="1">The sequence shown here is derived from an EMBL/GenBank/DDBJ whole genome shotgun (WGS) entry which is preliminary data.</text>
</comment>
<dbReference type="EMBL" id="AVPH01000008">
    <property type="protein sequence ID" value="ERE20674.1"/>
    <property type="molecule type" value="Genomic_DNA"/>
</dbReference>
<keyword evidence="2" id="KW-1185">Reference proteome</keyword>
<organism evidence="1 2">
    <name type="scientific">Pseudogulbenkiania ferrooxidans EGD-HP2</name>
    <dbReference type="NCBI Taxonomy" id="1388764"/>
    <lineage>
        <taxon>Bacteria</taxon>
        <taxon>Pseudomonadati</taxon>
        <taxon>Pseudomonadota</taxon>
        <taxon>Betaproteobacteria</taxon>
        <taxon>Neisseriales</taxon>
        <taxon>Chromobacteriaceae</taxon>
        <taxon>Pseudogulbenkiania</taxon>
    </lineage>
</organism>
<name>A0ABN0NCD4_9NEIS</name>
<gene>
    <name evidence="1" type="ORF">O166_18625</name>
</gene>
<evidence type="ECO:0000313" key="1">
    <source>
        <dbReference type="EMBL" id="ERE20674.1"/>
    </source>
</evidence>
<dbReference type="Proteomes" id="UP000016426">
    <property type="component" value="Unassembled WGS sequence"/>
</dbReference>